<keyword evidence="8" id="KW-1185">Reference proteome</keyword>
<comment type="subcellular location">
    <subcellularLocation>
        <location evidence="1">Cell membrane</location>
        <topology evidence="1">Multi-pass membrane protein</topology>
    </subcellularLocation>
</comment>
<feature type="transmembrane region" description="Helical" evidence="6">
    <location>
        <begin position="357"/>
        <end position="377"/>
    </location>
</feature>
<evidence type="ECO:0000256" key="2">
    <source>
        <dbReference type="ARBA" id="ARBA00022475"/>
    </source>
</evidence>
<dbReference type="PANTHER" id="PTHR30250">
    <property type="entry name" value="PST FAMILY PREDICTED COLANIC ACID TRANSPORTER"/>
    <property type="match status" value="1"/>
</dbReference>
<feature type="transmembrane region" description="Helical" evidence="6">
    <location>
        <begin position="144"/>
        <end position="164"/>
    </location>
</feature>
<evidence type="ECO:0000256" key="6">
    <source>
        <dbReference type="SAM" id="Phobius"/>
    </source>
</evidence>
<feature type="transmembrane region" description="Helical" evidence="6">
    <location>
        <begin position="246"/>
        <end position="269"/>
    </location>
</feature>
<dbReference type="EMBL" id="NRSJ01000058">
    <property type="protein sequence ID" value="MBK1706980.1"/>
    <property type="molecule type" value="Genomic_DNA"/>
</dbReference>
<dbReference type="PANTHER" id="PTHR30250:SF11">
    <property type="entry name" value="O-ANTIGEN TRANSPORTER-RELATED"/>
    <property type="match status" value="1"/>
</dbReference>
<keyword evidence="5 6" id="KW-0472">Membrane</keyword>
<protein>
    <recommendedName>
        <fullName evidence="9">Membrane protein involved in the export of O-antigen and teichoic acid</fullName>
    </recommendedName>
</protein>
<keyword evidence="2" id="KW-1003">Cell membrane</keyword>
<dbReference type="GO" id="GO:0005886">
    <property type="term" value="C:plasma membrane"/>
    <property type="evidence" value="ECO:0007669"/>
    <property type="project" value="UniProtKB-SubCell"/>
</dbReference>
<reference evidence="7" key="2">
    <citation type="journal article" date="2020" name="Microorganisms">
        <title>Osmotic Adaptation and Compatible Solute Biosynthesis of Phototrophic Bacteria as Revealed from Genome Analyses.</title>
        <authorList>
            <person name="Imhoff J.F."/>
            <person name="Rahn T."/>
            <person name="Kunzel S."/>
            <person name="Keller A."/>
            <person name="Neulinger S.C."/>
        </authorList>
    </citation>
    <scope>NUCLEOTIDE SEQUENCE</scope>
    <source>
        <strain evidence="7">DSM 11080</strain>
    </source>
</reference>
<accession>A0AAJ0U7X8</accession>
<evidence type="ECO:0008006" key="9">
    <source>
        <dbReference type="Google" id="ProtNLM"/>
    </source>
</evidence>
<dbReference type="Pfam" id="PF01943">
    <property type="entry name" value="Polysacc_synt"/>
    <property type="match status" value="1"/>
</dbReference>
<comment type="caution">
    <text evidence="7">The sequence shown here is derived from an EMBL/GenBank/DDBJ whole genome shotgun (WGS) entry which is preliminary data.</text>
</comment>
<dbReference type="Proteomes" id="UP001296776">
    <property type="component" value="Unassembled WGS sequence"/>
</dbReference>
<evidence type="ECO:0000256" key="5">
    <source>
        <dbReference type="ARBA" id="ARBA00023136"/>
    </source>
</evidence>
<feature type="transmembrane region" description="Helical" evidence="6">
    <location>
        <begin position="324"/>
        <end position="345"/>
    </location>
</feature>
<evidence type="ECO:0000256" key="1">
    <source>
        <dbReference type="ARBA" id="ARBA00004651"/>
    </source>
</evidence>
<name>A0AAJ0U7X8_9GAMM</name>
<feature type="transmembrane region" description="Helical" evidence="6">
    <location>
        <begin position="65"/>
        <end position="85"/>
    </location>
</feature>
<keyword evidence="4 6" id="KW-1133">Transmembrane helix</keyword>
<dbReference type="InterPro" id="IPR050833">
    <property type="entry name" value="Poly_Biosynth_Transport"/>
</dbReference>
<evidence type="ECO:0000256" key="4">
    <source>
        <dbReference type="ARBA" id="ARBA00022989"/>
    </source>
</evidence>
<feature type="transmembrane region" description="Helical" evidence="6">
    <location>
        <begin position="36"/>
        <end position="59"/>
    </location>
</feature>
<organism evidence="7 8">
    <name type="scientific">Halochromatium glycolicum</name>
    <dbReference type="NCBI Taxonomy" id="85075"/>
    <lineage>
        <taxon>Bacteria</taxon>
        <taxon>Pseudomonadati</taxon>
        <taxon>Pseudomonadota</taxon>
        <taxon>Gammaproteobacteria</taxon>
        <taxon>Chromatiales</taxon>
        <taxon>Chromatiaceae</taxon>
        <taxon>Halochromatium</taxon>
    </lineage>
</organism>
<keyword evidence="3 6" id="KW-0812">Transmembrane</keyword>
<feature type="transmembrane region" description="Helical" evidence="6">
    <location>
        <begin position="415"/>
        <end position="437"/>
    </location>
</feature>
<evidence type="ECO:0000313" key="7">
    <source>
        <dbReference type="EMBL" id="MBK1706980.1"/>
    </source>
</evidence>
<feature type="transmembrane region" description="Helical" evidence="6">
    <location>
        <begin position="203"/>
        <end position="225"/>
    </location>
</feature>
<proteinExistence type="predicted"/>
<dbReference type="InterPro" id="IPR002797">
    <property type="entry name" value="Polysacc_synth"/>
</dbReference>
<feature type="transmembrane region" description="Helical" evidence="6">
    <location>
        <begin position="176"/>
        <end position="197"/>
    </location>
</feature>
<evidence type="ECO:0000313" key="8">
    <source>
        <dbReference type="Proteomes" id="UP001296776"/>
    </source>
</evidence>
<evidence type="ECO:0000256" key="3">
    <source>
        <dbReference type="ARBA" id="ARBA00022692"/>
    </source>
</evidence>
<feature type="transmembrane region" description="Helical" evidence="6">
    <location>
        <begin position="389"/>
        <end position="409"/>
    </location>
</feature>
<gene>
    <name evidence="7" type="ORF">CKO40_21195</name>
</gene>
<dbReference type="RefSeq" id="WP_200348456.1">
    <property type="nucleotide sequence ID" value="NZ_NRSJ01000058.1"/>
</dbReference>
<dbReference type="AlphaFoldDB" id="A0AAJ0U7X8"/>
<sequence length="458" mass="49631">MNIAAQAGRLLPLTIRQRFSESDIVKRLASGSVWSLVNALVTKGAALVQAVLLARILGVSGFGEWGLILSTLSTVGVFASFGLAVTTTKHVAEWHRNQRERLGNLITLLQLAAVLLGLVAFSLLVLGAGSIAQHMLEAPQLEGAIMIVGVIVLLNGVSSVYKGILQGLERFRDVTLLESLISIVSVLFVVVLTYSHGVIGTTIGLALASLSSAIAFGVLGLRQLLALNIRFSPKKAFREWKGITDFALPTTMGNLIVTLSFWIANVVLARQPNGFEEMGGYQAANQWRTMLSFFPTQMLAAYIPVLSSLLVERQSRMLSLQNKALAMVVVVTLSLTLPVVILAPWLMSIYGSGFTEFWAVLAIVAVIPVFDMVHVVFQKTAIVRGYAWTLLVSNFAIVFCVTVGVFWLIPKFVAIGLAITLLSAYAARALVEFMIYLKLMTAHSFLSFAPMSSERKSS</sequence>
<feature type="transmembrane region" description="Helical" evidence="6">
    <location>
        <begin position="289"/>
        <end position="312"/>
    </location>
</feature>
<feature type="transmembrane region" description="Helical" evidence="6">
    <location>
        <begin position="105"/>
        <end position="132"/>
    </location>
</feature>
<reference evidence="7" key="1">
    <citation type="submission" date="2017-08" db="EMBL/GenBank/DDBJ databases">
        <authorList>
            <person name="Imhoff J.F."/>
            <person name="Rahn T."/>
            <person name="Kuenzel S."/>
            <person name="Neulinger S.C."/>
        </authorList>
    </citation>
    <scope>NUCLEOTIDE SEQUENCE</scope>
    <source>
        <strain evidence="7">DSM 11080</strain>
    </source>
</reference>